<proteinExistence type="predicted"/>
<dbReference type="AlphaFoldDB" id="A0A4Y8D6K2"/>
<name>A0A4Y8D6K2_9HELO</name>
<evidence type="ECO:0000256" key="1">
    <source>
        <dbReference type="SAM" id="MobiDB-lite"/>
    </source>
</evidence>
<evidence type="ECO:0000256" key="2">
    <source>
        <dbReference type="SAM" id="SignalP"/>
    </source>
</evidence>
<feature type="region of interest" description="Disordered" evidence="1">
    <location>
        <begin position="74"/>
        <end position="95"/>
    </location>
</feature>
<organism evidence="3 4">
    <name type="scientific">Botryotinia calthae</name>
    <dbReference type="NCBI Taxonomy" id="38488"/>
    <lineage>
        <taxon>Eukaryota</taxon>
        <taxon>Fungi</taxon>
        <taxon>Dikarya</taxon>
        <taxon>Ascomycota</taxon>
        <taxon>Pezizomycotina</taxon>
        <taxon>Leotiomycetes</taxon>
        <taxon>Helotiales</taxon>
        <taxon>Sclerotiniaceae</taxon>
        <taxon>Botryotinia</taxon>
    </lineage>
</organism>
<feature type="signal peptide" evidence="2">
    <location>
        <begin position="1"/>
        <end position="17"/>
    </location>
</feature>
<dbReference type="OrthoDB" id="3504701at2759"/>
<protein>
    <submittedName>
        <fullName evidence="3">Uncharacterized protein</fullName>
    </submittedName>
</protein>
<keyword evidence="4" id="KW-1185">Reference proteome</keyword>
<evidence type="ECO:0000313" key="3">
    <source>
        <dbReference type="EMBL" id="TEY68113.1"/>
    </source>
</evidence>
<evidence type="ECO:0000313" key="4">
    <source>
        <dbReference type="Proteomes" id="UP000297299"/>
    </source>
</evidence>
<gene>
    <name evidence="3" type="ORF">BOTCAL_0122g00150</name>
</gene>
<dbReference type="EMBL" id="PHWZ01000122">
    <property type="protein sequence ID" value="TEY68113.1"/>
    <property type="molecule type" value="Genomic_DNA"/>
</dbReference>
<dbReference type="Proteomes" id="UP000297299">
    <property type="component" value="Unassembled WGS sequence"/>
</dbReference>
<comment type="caution">
    <text evidence="3">The sequence shown here is derived from an EMBL/GenBank/DDBJ whole genome shotgun (WGS) entry which is preliminary data.</text>
</comment>
<accession>A0A4Y8D6K2</accession>
<keyword evidence="2" id="KW-0732">Signal</keyword>
<sequence length="95" mass="10337">MLFSTLIISSMAALAVASPLRPRSGNGVAVDESSPAPLIEWSNTKRIARITDDEEEASLAPIIEWADTKKTARTVSDEEEIAPTPLIEWSNTRKA</sequence>
<feature type="chain" id="PRO_5021467213" evidence="2">
    <location>
        <begin position="18"/>
        <end position="95"/>
    </location>
</feature>
<reference evidence="3 4" key="1">
    <citation type="submission" date="2017-11" db="EMBL/GenBank/DDBJ databases">
        <title>Comparative genomics of Botrytis spp.</title>
        <authorList>
            <person name="Valero-Jimenez C.A."/>
            <person name="Tapia P."/>
            <person name="Veloso J."/>
            <person name="Silva-Moreno E."/>
            <person name="Staats M."/>
            <person name="Valdes J.H."/>
            <person name="Van Kan J.A.L."/>
        </authorList>
    </citation>
    <scope>NUCLEOTIDE SEQUENCE [LARGE SCALE GENOMIC DNA]</scope>
    <source>
        <strain evidence="3 4">MUCL2830</strain>
    </source>
</reference>